<name>A0ABR1Y5B4_9PEZI</name>
<organism evidence="1 2">
    <name type="scientific">Phyllosticta citrichinensis</name>
    <dbReference type="NCBI Taxonomy" id="1130410"/>
    <lineage>
        <taxon>Eukaryota</taxon>
        <taxon>Fungi</taxon>
        <taxon>Dikarya</taxon>
        <taxon>Ascomycota</taxon>
        <taxon>Pezizomycotina</taxon>
        <taxon>Dothideomycetes</taxon>
        <taxon>Dothideomycetes incertae sedis</taxon>
        <taxon>Botryosphaeriales</taxon>
        <taxon>Phyllostictaceae</taxon>
        <taxon>Phyllosticta</taxon>
    </lineage>
</organism>
<keyword evidence="2" id="KW-1185">Reference proteome</keyword>
<evidence type="ECO:0000313" key="2">
    <source>
        <dbReference type="Proteomes" id="UP001456524"/>
    </source>
</evidence>
<accession>A0ABR1Y5B4</accession>
<comment type="caution">
    <text evidence="1">The sequence shown here is derived from an EMBL/GenBank/DDBJ whole genome shotgun (WGS) entry which is preliminary data.</text>
</comment>
<gene>
    <name evidence="1" type="ORF">IWX90DRAFT_2144</name>
</gene>
<evidence type="ECO:0000313" key="1">
    <source>
        <dbReference type="EMBL" id="KAK8176929.1"/>
    </source>
</evidence>
<reference evidence="1 2" key="1">
    <citation type="journal article" date="2022" name="G3 (Bethesda)">
        <title>Enemy or ally: a genomic approach to elucidate the lifestyle of Phyllosticta citrichinaensis.</title>
        <authorList>
            <person name="Buijs V.A."/>
            <person name="Groenewald J.Z."/>
            <person name="Haridas S."/>
            <person name="LaButti K.M."/>
            <person name="Lipzen A."/>
            <person name="Martin F.M."/>
            <person name="Barry K."/>
            <person name="Grigoriev I.V."/>
            <person name="Crous P.W."/>
            <person name="Seidl M.F."/>
        </authorList>
    </citation>
    <scope>NUCLEOTIDE SEQUENCE [LARGE SCALE GENOMIC DNA]</scope>
    <source>
        <strain evidence="1 2">CBS 129764</strain>
    </source>
</reference>
<protein>
    <submittedName>
        <fullName evidence="1">Uncharacterized protein</fullName>
    </submittedName>
</protein>
<proteinExistence type="predicted"/>
<dbReference type="EMBL" id="JBBWUH010000001">
    <property type="protein sequence ID" value="KAK8176929.1"/>
    <property type="molecule type" value="Genomic_DNA"/>
</dbReference>
<dbReference type="Proteomes" id="UP001456524">
    <property type="component" value="Unassembled WGS sequence"/>
</dbReference>
<sequence length="222" mass="24252">MPSDGERPMISEQSVSRDCAVVELVAVRKPAGDMSSPPSHCRLPVWSSINALPSSPFLIYLIFILFVFSLSLDGCPPGAGDFVDFLMFADFGLRQWLWHPEALIDWFALRARASQTEVRHSIVVANGSSAGVLGASSLDGSFNRSRSIFPRCKMSAFLEAKPSGTASRGGRQQKRMRIGNLRVVKSFNATRLTLDCRLQVAFAFDSASGSLPKRGRKTGPEI</sequence>